<comment type="caution">
    <text evidence="1">The sequence shown here is derived from an EMBL/GenBank/DDBJ whole genome shotgun (WGS) entry which is preliminary data.</text>
</comment>
<keyword evidence="2" id="KW-1185">Reference proteome</keyword>
<name>A0A3S5C4V9_9PLAT</name>
<sequence length="105" mass="11362">MKQLTISFEENAVESNSQAEKILQAIKNACETRGRIGVLGDNKSVSTNSQQLGGVDALLVSESVGAHEVTGQILGTNVHVDETAAKLFDMRKKEDYGKDKVIIED</sequence>
<dbReference type="EMBL" id="CAAALY010250166">
    <property type="protein sequence ID" value="VEL35586.1"/>
    <property type="molecule type" value="Genomic_DNA"/>
</dbReference>
<dbReference type="Proteomes" id="UP000784294">
    <property type="component" value="Unassembled WGS sequence"/>
</dbReference>
<proteinExistence type="predicted"/>
<evidence type="ECO:0000313" key="2">
    <source>
        <dbReference type="Proteomes" id="UP000784294"/>
    </source>
</evidence>
<dbReference type="AlphaFoldDB" id="A0A3S5C4V9"/>
<protein>
    <submittedName>
        <fullName evidence="1">Uncharacterized protein</fullName>
    </submittedName>
</protein>
<organism evidence="1 2">
    <name type="scientific">Protopolystoma xenopodis</name>
    <dbReference type="NCBI Taxonomy" id="117903"/>
    <lineage>
        <taxon>Eukaryota</taxon>
        <taxon>Metazoa</taxon>
        <taxon>Spiralia</taxon>
        <taxon>Lophotrochozoa</taxon>
        <taxon>Platyhelminthes</taxon>
        <taxon>Monogenea</taxon>
        <taxon>Polyopisthocotylea</taxon>
        <taxon>Polystomatidea</taxon>
        <taxon>Polystomatidae</taxon>
        <taxon>Protopolystoma</taxon>
    </lineage>
</organism>
<accession>A0A3S5C4V9</accession>
<evidence type="ECO:0000313" key="1">
    <source>
        <dbReference type="EMBL" id="VEL35586.1"/>
    </source>
</evidence>
<gene>
    <name evidence="1" type="ORF">PXEA_LOCUS29026</name>
</gene>
<reference evidence="1" key="1">
    <citation type="submission" date="2018-11" db="EMBL/GenBank/DDBJ databases">
        <authorList>
            <consortium name="Pathogen Informatics"/>
        </authorList>
    </citation>
    <scope>NUCLEOTIDE SEQUENCE</scope>
</reference>